<accession>A0A4Y7IAN1</accession>
<name>A0A4Y7IAN1_PAPSO</name>
<dbReference type="EMBL" id="CM010715">
    <property type="protein sequence ID" value="RZC44475.1"/>
    <property type="molecule type" value="Genomic_DNA"/>
</dbReference>
<dbReference type="Proteomes" id="UP000316621">
    <property type="component" value="Chromosome 1"/>
</dbReference>
<organism evidence="1 2">
    <name type="scientific">Papaver somniferum</name>
    <name type="common">Opium poppy</name>
    <dbReference type="NCBI Taxonomy" id="3469"/>
    <lineage>
        <taxon>Eukaryota</taxon>
        <taxon>Viridiplantae</taxon>
        <taxon>Streptophyta</taxon>
        <taxon>Embryophyta</taxon>
        <taxon>Tracheophyta</taxon>
        <taxon>Spermatophyta</taxon>
        <taxon>Magnoliopsida</taxon>
        <taxon>Ranunculales</taxon>
        <taxon>Papaveraceae</taxon>
        <taxon>Papaveroideae</taxon>
        <taxon>Papaver</taxon>
    </lineage>
</organism>
<reference evidence="1 2" key="1">
    <citation type="journal article" date="2018" name="Science">
        <title>The opium poppy genome and morphinan production.</title>
        <authorList>
            <person name="Guo L."/>
            <person name="Winzer T."/>
            <person name="Yang X."/>
            <person name="Li Y."/>
            <person name="Ning Z."/>
            <person name="He Z."/>
            <person name="Teodor R."/>
            <person name="Lu Y."/>
            <person name="Bowser T.A."/>
            <person name="Graham I.A."/>
            <person name="Ye K."/>
        </authorList>
    </citation>
    <scope>NUCLEOTIDE SEQUENCE [LARGE SCALE GENOMIC DNA]</scope>
    <source>
        <strain evidence="2">cv. HN1</strain>
        <tissue evidence="1">Leaves</tissue>
    </source>
</reference>
<evidence type="ECO:0000313" key="2">
    <source>
        <dbReference type="Proteomes" id="UP000316621"/>
    </source>
</evidence>
<protein>
    <submittedName>
        <fullName evidence="1">Uncharacterized protein</fullName>
    </submittedName>
</protein>
<sequence>MVLTFTKYIGRRISWLPLIQPIAPLEVSIGSYSYGLSGASTLYALEVDRGSISARKLWKRLGILTAGGVTLFLVEEHEAG</sequence>
<keyword evidence="2" id="KW-1185">Reference proteome</keyword>
<dbReference type="AlphaFoldDB" id="A0A4Y7IAN1"/>
<dbReference type="Gramene" id="RZC44475">
    <property type="protein sequence ID" value="RZC44475"/>
    <property type="gene ID" value="C5167_037407"/>
</dbReference>
<gene>
    <name evidence="1" type="ORF">C5167_037407</name>
</gene>
<evidence type="ECO:0000313" key="1">
    <source>
        <dbReference type="EMBL" id="RZC44475.1"/>
    </source>
</evidence>
<proteinExistence type="predicted"/>